<dbReference type="AlphaFoldDB" id="C3X8I9"/>
<protein>
    <submittedName>
        <fullName evidence="1">Uncharacterized protein</fullName>
    </submittedName>
</protein>
<reference evidence="1 2" key="1">
    <citation type="submission" date="2009-02" db="EMBL/GenBank/DDBJ databases">
        <title>The Genome Sequence of Oxalobacter formigenes OXCC13.</title>
        <authorList>
            <consortium name="The Broad Institute Genome Sequencing Platform"/>
            <person name="Ward D."/>
            <person name="Young S.K."/>
            <person name="Kodira C.D."/>
            <person name="Zeng Q."/>
            <person name="Koehrsen M."/>
            <person name="Alvarado L."/>
            <person name="Berlin A."/>
            <person name="Borenstein D."/>
            <person name="Chen Z."/>
            <person name="Engels R."/>
            <person name="Freedman E."/>
            <person name="Gellesch M."/>
            <person name="Goldberg J."/>
            <person name="Griggs A."/>
            <person name="Gujja S."/>
            <person name="Heiman D."/>
            <person name="Hepburn T."/>
            <person name="Howarth C."/>
            <person name="Jen D."/>
            <person name="Larson L."/>
            <person name="Lewis B."/>
            <person name="Mehta T."/>
            <person name="Park D."/>
            <person name="Pearson M."/>
            <person name="Roberts A."/>
            <person name="Saif S."/>
            <person name="Shea T."/>
            <person name="Shenoy N."/>
            <person name="Sisk P."/>
            <person name="Stolte C."/>
            <person name="Sykes S."/>
            <person name="Walk T."/>
            <person name="White J."/>
            <person name="Yandava C."/>
            <person name="Allison M.J."/>
            <person name="Lander E."/>
            <person name="Nusbaum C."/>
            <person name="Galagan J."/>
            <person name="Birren B."/>
        </authorList>
    </citation>
    <scope>NUCLEOTIDE SEQUENCE [LARGE SCALE GENOMIC DNA]</scope>
    <source>
        <strain evidence="1 2">OXCC13</strain>
    </source>
</reference>
<dbReference type="InterPro" id="IPR052552">
    <property type="entry name" value="YeaO-like"/>
</dbReference>
<evidence type="ECO:0000313" key="1">
    <source>
        <dbReference type="EMBL" id="EEO29515.1"/>
    </source>
</evidence>
<proteinExistence type="predicted"/>
<name>C3X8I9_OXAFO</name>
<dbReference type="Proteomes" id="UP000005089">
    <property type="component" value="Unassembled WGS sequence"/>
</dbReference>
<dbReference type="PANTHER" id="PTHR36849:SF1">
    <property type="entry name" value="CYTOPLASMIC PROTEIN"/>
    <property type="match status" value="1"/>
</dbReference>
<organism evidence="1 2">
    <name type="scientific">Oxalobacter formigenes OXCC13</name>
    <dbReference type="NCBI Taxonomy" id="556269"/>
    <lineage>
        <taxon>Bacteria</taxon>
        <taxon>Pseudomonadati</taxon>
        <taxon>Pseudomonadota</taxon>
        <taxon>Betaproteobacteria</taxon>
        <taxon>Burkholderiales</taxon>
        <taxon>Oxalobacteraceae</taxon>
        <taxon>Oxalobacter</taxon>
    </lineage>
</organism>
<dbReference type="PANTHER" id="PTHR36849">
    <property type="entry name" value="CYTOPLASMIC PROTEIN-RELATED"/>
    <property type="match status" value="1"/>
</dbReference>
<evidence type="ECO:0000313" key="2">
    <source>
        <dbReference type="Proteomes" id="UP000005089"/>
    </source>
</evidence>
<gene>
    <name evidence="1" type="ORF">OFBG_00543</name>
</gene>
<sequence>MDMRSLAIKRVYEQPLETDGIRILVDRLWPRGISKVRAHLDDWMKDIAPSTKLREWFNHEPDKFGEFSKLYREELEGNPEIARIRDMLKTKNVTLVYAAKDPHVNHAVVLRDVIAGK</sequence>
<dbReference type="OrthoDB" id="9790745at2"/>
<dbReference type="Pfam" id="PF22752">
    <property type="entry name" value="DUF488-N3i"/>
    <property type="match status" value="1"/>
</dbReference>
<dbReference type="eggNOG" id="COG3189">
    <property type="taxonomic scope" value="Bacteria"/>
</dbReference>
<accession>C3X8I9</accession>
<dbReference type="EMBL" id="GG658170">
    <property type="protein sequence ID" value="EEO29515.1"/>
    <property type="molecule type" value="Genomic_DNA"/>
</dbReference>
<dbReference type="HOGENOM" id="CLU_137928_0_0_4"/>
<keyword evidence="2" id="KW-1185">Reference proteome</keyword>